<comment type="caution">
    <text evidence="1">The sequence shown here is derived from an EMBL/GenBank/DDBJ whole genome shotgun (WGS) entry which is preliminary data.</text>
</comment>
<reference evidence="1 2" key="1">
    <citation type="submission" date="2014-10" db="EMBL/GenBank/DDBJ databases">
        <title>Draft genome sequence of Novosphingobium subterraneum DSM 12447.</title>
        <authorList>
            <person name="Gan H.M."/>
            <person name="Gan H.Y."/>
            <person name="Savka M.A."/>
        </authorList>
    </citation>
    <scope>NUCLEOTIDE SEQUENCE [LARGE SCALE GENOMIC DNA]</scope>
    <source>
        <strain evidence="1 2">DSM 12447</strain>
    </source>
</reference>
<dbReference type="Proteomes" id="UP000031338">
    <property type="component" value="Unassembled WGS sequence"/>
</dbReference>
<dbReference type="RefSeq" id="WP_007015736.1">
    <property type="nucleotide sequence ID" value="NZ_JBNNWK010000062.1"/>
</dbReference>
<name>A0A0B9AJP8_9SPHN</name>
<dbReference type="InterPro" id="IPR058292">
    <property type="entry name" value="DUF7986"/>
</dbReference>
<evidence type="ECO:0000313" key="1">
    <source>
        <dbReference type="EMBL" id="KHS49519.1"/>
    </source>
</evidence>
<sequence>MSRLKSAHDLSGLMKYADRAPWDEAMDEMLSAHLGPACEATGLEPDAIFEIIGDHWQGPLWGCAFEDLLTQELEPDGRNLVDDYLKRRGWNEKAPNKAYMRALRDTMMSLYEVSEVVPGQSMTLRDLLRDVAPVTVREHGATQTLVNWDKIAARVVDVNGRHGISGALLPFSADGALQLIDAFGRLADDAKDTSELNQTDRDAILRASGPMFTNMWLLDCLGKAMPGTMPDMVNADGDDLVFHRIVFPLAKGVIGKSVVRRLNAAQWLEPASDTFWNWLVPVTKERKPRTAKGGQAFVTTMEDGTPVFANVELAGRKLIVEVNSAARAEKAIAQMGEWLGDCVSTPMTEIRTLAQFMADDAARAPQEEPLDIPPDEMERIVHDMLTREYTKTLDEAVPALGNKTPRALARTKAGRAKVADWLKYIENGAAKSGVGEPMATYDFTWMWQELGIIGLRR</sequence>
<evidence type="ECO:0000313" key="2">
    <source>
        <dbReference type="Proteomes" id="UP000031338"/>
    </source>
</evidence>
<dbReference type="AlphaFoldDB" id="A0A0B9AJP8"/>
<evidence type="ECO:0008006" key="3">
    <source>
        <dbReference type="Google" id="ProtNLM"/>
    </source>
</evidence>
<accession>A0A0B9AJP8</accession>
<dbReference type="EMBL" id="JRVC01000001">
    <property type="protein sequence ID" value="KHS49519.1"/>
    <property type="molecule type" value="Genomic_DNA"/>
</dbReference>
<dbReference type="Pfam" id="PF25948">
    <property type="entry name" value="DUF7986"/>
    <property type="match status" value="1"/>
</dbReference>
<dbReference type="PATRIC" id="fig|48936.3.peg.227"/>
<dbReference type="STRING" id="48936.NJ75_00222"/>
<gene>
    <name evidence="1" type="ORF">NJ75_00222</name>
</gene>
<proteinExistence type="predicted"/>
<protein>
    <recommendedName>
        <fullName evidence="3">Antitoxin Xre/MbcA/ParS-like toxin-binding domain-containing protein</fullName>
    </recommendedName>
</protein>
<organism evidence="1 2">
    <name type="scientific">Novosphingobium subterraneum</name>
    <dbReference type="NCBI Taxonomy" id="48936"/>
    <lineage>
        <taxon>Bacteria</taxon>
        <taxon>Pseudomonadati</taxon>
        <taxon>Pseudomonadota</taxon>
        <taxon>Alphaproteobacteria</taxon>
        <taxon>Sphingomonadales</taxon>
        <taxon>Sphingomonadaceae</taxon>
        <taxon>Novosphingobium</taxon>
    </lineage>
</organism>
<keyword evidence="2" id="KW-1185">Reference proteome</keyword>